<dbReference type="PANTHER" id="PTHR22014:SF2">
    <property type="entry name" value="RNA-BINDING PROTEIN 33"/>
    <property type="match status" value="1"/>
</dbReference>
<evidence type="ECO:0000256" key="16">
    <source>
        <dbReference type="ARBA" id="ARBA00067870"/>
    </source>
</evidence>
<keyword evidence="13" id="KW-0539">Nucleus</keyword>
<comment type="subunit">
    <text evidence="15">Associates with the NXF1-NXT1 RNA export complex. Interacts with ALKBH5; facilitating ALKBH5 recruitment to m6A-containing transcripts. Interacts with SENP1; promoting ALKBH5 deSUMOylation and subsequent activation.</text>
</comment>
<feature type="compositionally biased region" description="Acidic residues" evidence="19">
    <location>
        <begin position="37"/>
        <end position="49"/>
    </location>
</feature>
<feature type="region of interest" description="Disordered" evidence="19">
    <location>
        <begin position="837"/>
        <end position="878"/>
    </location>
</feature>
<evidence type="ECO:0000256" key="12">
    <source>
        <dbReference type="ARBA" id="ARBA00023054"/>
    </source>
</evidence>
<dbReference type="PANTHER" id="PTHR22014">
    <property type="entry name" value="RNA-BINDING PROTEIN 33"/>
    <property type="match status" value="1"/>
</dbReference>
<dbReference type="FunCoup" id="G3TFU8">
    <property type="interactions" value="446"/>
</dbReference>
<feature type="region of interest" description="Disordered" evidence="19">
    <location>
        <begin position="256"/>
        <end position="397"/>
    </location>
</feature>
<name>G3TFU8_LOXAF</name>
<dbReference type="GeneTree" id="ENSGT00530000063891"/>
<evidence type="ECO:0000256" key="8">
    <source>
        <dbReference type="ARBA" id="ARBA00022816"/>
    </source>
</evidence>
<dbReference type="GO" id="GO:0005634">
    <property type="term" value="C:nucleus"/>
    <property type="evidence" value="ECO:0007669"/>
    <property type="project" value="UniProtKB-SubCell"/>
</dbReference>
<dbReference type="InterPro" id="IPR012677">
    <property type="entry name" value="Nucleotide-bd_a/b_plait_sf"/>
</dbReference>
<keyword evidence="11" id="KW-0007">Acetylation</keyword>
<feature type="compositionally biased region" description="Gly residues" evidence="19">
    <location>
        <begin position="1"/>
        <end position="13"/>
    </location>
</feature>
<feature type="compositionally biased region" description="Pro residues" evidence="19">
    <location>
        <begin position="319"/>
        <end position="339"/>
    </location>
</feature>
<evidence type="ECO:0000313" key="22">
    <source>
        <dbReference type="Proteomes" id="UP000007646"/>
    </source>
</evidence>
<dbReference type="GO" id="GO:0106222">
    <property type="term" value="F:lncRNA binding"/>
    <property type="evidence" value="ECO:0007669"/>
    <property type="project" value="Ensembl"/>
</dbReference>
<dbReference type="SMART" id="SM00360">
    <property type="entry name" value="RRM"/>
    <property type="match status" value="1"/>
</dbReference>
<feature type="compositionally biased region" description="Pro residues" evidence="19">
    <location>
        <begin position="428"/>
        <end position="442"/>
    </location>
</feature>
<dbReference type="eggNOG" id="ENOG502QR1Z">
    <property type="taxonomic scope" value="Eukaryota"/>
</dbReference>
<keyword evidence="9" id="KW-0832">Ubl conjugation</keyword>
<evidence type="ECO:0000256" key="10">
    <source>
        <dbReference type="ARBA" id="ARBA00022884"/>
    </source>
</evidence>
<feature type="compositionally biased region" description="Acidic residues" evidence="19">
    <location>
        <begin position="200"/>
        <end position="211"/>
    </location>
</feature>
<accession>G3TFU8</accession>
<dbReference type="InterPro" id="IPR035979">
    <property type="entry name" value="RBD_domain_sf"/>
</dbReference>
<evidence type="ECO:0000256" key="2">
    <source>
        <dbReference type="ARBA" id="ARBA00004496"/>
    </source>
</evidence>
<dbReference type="SUPFAM" id="SSF54928">
    <property type="entry name" value="RNA-binding domain, RBD"/>
    <property type="match status" value="1"/>
</dbReference>
<feature type="compositionally biased region" description="Basic and acidic residues" evidence="19">
    <location>
        <begin position="124"/>
        <end position="140"/>
    </location>
</feature>
<feature type="compositionally biased region" description="Pro residues" evidence="19">
    <location>
        <begin position="563"/>
        <end position="577"/>
    </location>
</feature>
<evidence type="ECO:0000256" key="3">
    <source>
        <dbReference type="ARBA" id="ARBA00022448"/>
    </source>
</evidence>
<dbReference type="GO" id="GO:0051028">
    <property type="term" value="P:mRNA transport"/>
    <property type="evidence" value="ECO:0007669"/>
    <property type="project" value="UniProtKB-KW"/>
</dbReference>
<evidence type="ECO:0000256" key="17">
    <source>
        <dbReference type="ARBA" id="ARBA00075575"/>
    </source>
</evidence>
<evidence type="ECO:0000259" key="20">
    <source>
        <dbReference type="SMART" id="SM00360"/>
    </source>
</evidence>
<dbReference type="FunFam" id="3.30.70.330:FF:000245">
    <property type="entry name" value="RNA-binding protein 33 isoform X4"/>
    <property type="match status" value="1"/>
</dbReference>
<dbReference type="Gene3D" id="3.30.70.330">
    <property type="match status" value="1"/>
</dbReference>
<evidence type="ECO:0000256" key="14">
    <source>
        <dbReference type="ARBA" id="ARBA00054794"/>
    </source>
</evidence>
<feature type="region of interest" description="Disordered" evidence="19">
    <location>
        <begin position="942"/>
        <end position="964"/>
    </location>
</feature>
<evidence type="ECO:0000256" key="1">
    <source>
        <dbReference type="ARBA" id="ARBA00004123"/>
    </source>
</evidence>
<keyword evidence="6" id="KW-1017">Isopeptide bond</keyword>
<feature type="region of interest" description="Disordered" evidence="19">
    <location>
        <begin position="748"/>
        <end position="800"/>
    </location>
</feature>
<dbReference type="InterPro" id="IPR039878">
    <property type="entry name" value="RBM33"/>
</dbReference>
<evidence type="ECO:0000313" key="21">
    <source>
        <dbReference type="Ensembl" id="ENSLAFP00000013243.4"/>
    </source>
</evidence>
<organism evidence="21 22">
    <name type="scientific">Loxodonta africana</name>
    <name type="common">African elephant</name>
    <dbReference type="NCBI Taxonomy" id="9785"/>
    <lineage>
        <taxon>Eukaryota</taxon>
        <taxon>Metazoa</taxon>
        <taxon>Chordata</taxon>
        <taxon>Craniata</taxon>
        <taxon>Vertebrata</taxon>
        <taxon>Euteleostomi</taxon>
        <taxon>Mammalia</taxon>
        <taxon>Eutheria</taxon>
        <taxon>Afrotheria</taxon>
        <taxon>Proboscidea</taxon>
        <taxon>Elephantidae</taxon>
        <taxon>Loxodonta</taxon>
    </lineage>
</organism>
<dbReference type="OMA" id="EQHNSPA"/>
<feature type="compositionally biased region" description="Polar residues" evidence="19">
    <location>
        <begin position="81"/>
        <end position="107"/>
    </location>
</feature>
<evidence type="ECO:0000256" key="4">
    <source>
        <dbReference type="ARBA" id="ARBA00022481"/>
    </source>
</evidence>
<feature type="compositionally biased region" description="Polar residues" evidence="19">
    <location>
        <begin position="674"/>
        <end position="720"/>
    </location>
</feature>
<evidence type="ECO:0000256" key="11">
    <source>
        <dbReference type="ARBA" id="ARBA00022990"/>
    </source>
</evidence>
<feature type="compositionally biased region" description="Pro residues" evidence="19">
    <location>
        <begin position="620"/>
        <end position="632"/>
    </location>
</feature>
<feature type="compositionally biased region" description="Pro residues" evidence="19">
    <location>
        <begin position="591"/>
        <end position="604"/>
    </location>
</feature>
<feature type="region of interest" description="Disordered" evidence="19">
    <location>
        <begin position="1"/>
        <end position="149"/>
    </location>
</feature>
<feature type="compositionally biased region" description="Pro residues" evidence="19">
    <location>
        <begin position="490"/>
        <end position="499"/>
    </location>
</feature>
<evidence type="ECO:0000256" key="15">
    <source>
        <dbReference type="ARBA" id="ARBA00063731"/>
    </source>
</evidence>
<dbReference type="GO" id="GO:0005737">
    <property type="term" value="C:cytoplasm"/>
    <property type="evidence" value="ECO:0007669"/>
    <property type="project" value="UniProtKB-SubCell"/>
</dbReference>
<keyword evidence="12" id="KW-0175">Coiled coil</keyword>
<evidence type="ECO:0000256" key="6">
    <source>
        <dbReference type="ARBA" id="ARBA00022499"/>
    </source>
</evidence>
<evidence type="ECO:0000256" key="13">
    <source>
        <dbReference type="ARBA" id="ARBA00023242"/>
    </source>
</evidence>
<comment type="subcellular location">
    <subcellularLocation>
        <location evidence="2">Cytoplasm</location>
    </subcellularLocation>
    <subcellularLocation>
        <location evidence="1">Nucleus</location>
    </subcellularLocation>
</comment>
<keyword evidence="22" id="KW-1185">Reference proteome</keyword>
<feature type="compositionally biased region" description="Basic residues" evidence="19">
    <location>
        <begin position="264"/>
        <end position="275"/>
    </location>
</feature>
<reference evidence="21" key="2">
    <citation type="submission" date="2025-08" db="UniProtKB">
        <authorList>
            <consortium name="Ensembl"/>
        </authorList>
    </citation>
    <scope>IDENTIFICATION</scope>
    <source>
        <strain evidence="21">Isolate ISIS603380</strain>
    </source>
</reference>
<reference evidence="21 22" key="1">
    <citation type="submission" date="2009-06" db="EMBL/GenBank/DDBJ databases">
        <title>The Genome Sequence of Loxodonta africana (African elephant).</title>
        <authorList>
            <person name="Di Palma F."/>
            <person name="Heiman D."/>
            <person name="Young S."/>
            <person name="Johnson J."/>
            <person name="Lander E.S."/>
            <person name="Lindblad-Toh K."/>
        </authorList>
    </citation>
    <scope>NUCLEOTIDE SEQUENCE [LARGE SCALE GENOMIC DNA]</scope>
    <source>
        <strain evidence="21 22">Isolate ISIS603380</strain>
    </source>
</reference>
<dbReference type="Ensembl" id="ENSLAFT00000015794.4">
    <property type="protein sequence ID" value="ENSLAFP00000013243.4"/>
    <property type="gene ID" value="ENSLAFG00000015795.4"/>
</dbReference>
<comment type="function">
    <text evidence="14">RNA reader protein, which recognizes and binds specific RNAs, thereby regulating RNA metabolic processes, such as mRNA export, mRNA stability and/or translation. Binds a subset of intronless RNAs containing GC-rich elements, such as NORAD, and promotes their nuclear export by recruiting target RNAs to components of the NXF1-NXT1 RNA export machinery. Specifically recognizes and binds N6-methyladenosine (m6A)-containing mRNAs, promoting their demethylation by ALKBH5. Acts as an molecular adapter, which (1) promotes ALKBH5 recruitment to m6A-containing transcripts and (2) activates ALKBH5 demethylase activity by recruiting SENP1, leading to ALKBH5 deSUMOylation and subsequent activation.</text>
</comment>
<dbReference type="GO" id="GO:0006405">
    <property type="term" value="P:RNA export from nucleus"/>
    <property type="evidence" value="ECO:0007669"/>
    <property type="project" value="Ensembl"/>
</dbReference>
<feature type="compositionally biased region" description="Polar residues" evidence="19">
    <location>
        <begin position="750"/>
        <end position="768"/>
    </location>
</feature>
<gene>
    <name evidence="21" type="primary">RBM33</name>
</gene>
<dbReference type="Proteomes" id="UP000007646">
    <property type="component" value="Unassembled WGS sequence"/>
</dbReference>
<feature type="compositionally biased region" description="Low complexity" evidence="19">
    <location>
        <begin position="605"/>
        <end position="619"/>
    </location>
</feature>
<evidence type="ECO:0000256" key="18">
    <source>
        <dbReference type="ARBA" id="ARBA00077490"/>
    </source>
</evidence>
<dbReference type="InterPro" id="IPR000504">
    <property type="entry name" value="RRM_dom"/>
</dbReference>
<keyword evidence="10" id="KW-0694">RNA-binding</keyword>
<evidence type="ECO:0000256" key="7">
    <source>
        <dbReference type="ARBA" id="ARBA00022553"/>
    </source>
</evidence>
<dbReference type="AlphaFoldDB" id="G3TFU8"/>
<feature type="region of interest" description="Disordered" evidence="19">
    <location>
        <begin position="411"/>
        <end position="720"/>
    </location>
</feature>
<feature type="domain" description="RRM" evidence="20">
    <location>
        <begin position="1105"/>
        <end position="1172"/>
    </location>
</feature>
<feature type="compositionally biased region" description="Basic and acidic residues" evidence="19">
    <location>
        <begin position="20"/>
        <end position="29"/>
    </location>
</feature>
<evidence type="ECO:0000256" key="5">
    <source>
        <dbReference type="ARBA" id="ARBA00022490"/>
    </source>
</evidence>
<feature type="compositionally biased region" description="Acidic residues" evidence="19">
    <location>
        <begin position="111"/>
        <end position="123"/>
    </location>
</feature>
<dbReference type="HOGENOM" id="CLU_008001_0_0_1"/>
<reference evidence="21" key="3">
    <citation type="submission" date="2025-09" db="UniProtKB">
        <authorList>
            <consortium name="Ensembl"/>
        </authorList>
    </citation>
    <scope>IDENTIFICATION</scope>
    <source>
        <strain evidence="21">Isolate ISIS603380</strain>
    </source>
</reference>
<proteinExistence type="predicted"/>
<dbReference type="STRING" id="9785.ENSLAFP00000013243"/>
<feature type="compositionally biased region" description="Low complexity" evidence="19">
    <location>
        <begin position="340"/>
        <end position="357"/>
    </location>
</feature>
<dbReference type="GO" id="GO:1990247">
    <property type="term" value="F:N6-methyladenosine-containing RNA reader activity"/>
    <property type="evidence" value="ECO:0007669"/>
    <property type="project" value="Ensembl"/>
</dbReference>
<feature type="region of interest" description="Disordered" evidence="19">
    <location>
        <begin position="997"/>
        <end position="1028"/>
    </location>
</feature>
<keyword evidence="4" id="KW-0488">Methylation</keyword>
<keyword evidence="3" id="KW-0813">Transport</keyword>
<protein>
    <recommendedName>
        <fullName evidence="16">RNA-binding protein 33</fullName>
    </recommendedName>
    <alternativeName>
        <fullName evidence="18">Proline-rich protein 8</fullName>
    </alternativeName>
    <alternativeName>
        <fullName evidence="17">RNA-binding motif protein 33</fullName>
    </alternativeName>
</protein>
<sequence length="1176" mass="131507">MAAALGAGGGAGAGDDDFDQFDKPGAERSWRRRAANEDWDSELEDDLLGEDLLSGKKNQSDLSDEELNDDLLQSDNEDENFSSQGITISLNTTSGMVPSFELSDNTNDQSGEQESEYEQGEDEIAYHKSDGSELYSREYTEEGQYEGQDAELTEDHIEYVEEPEEEQLYNDEVLDIEINEPLDEFTGSVETLELQKEVKEESDEEEDDDEESGRLRFKTERKEGTIIRLSDVTRERRNIPETLELSAEAKAALLEFEERERQHKQGRYGSRRGGRRGGSLMCRGMGDQRRENSERGRMKDHRPALLPTQPSVVTHSPRLIPPPQPQPPPPPPPPPPQPQPIRSLFQQQQLQPLLPLQHPHHPSPPQGMHMPPQIETPRIMMTPPPVTPQQPKNIHINPHFKGTVVTPVQVPLLPLPSQPRPAVGPQRFPGPPEFPQHTPGPVPNNFSQPPRLPIQDQWRAPPPPQDRDPFFLGVSGEPRFPSHLFLEQRSPPPPPPPPTLLNSSHPVPTQSPLPFTQPGPAFNQQGQQPGFPRERPVRPSLQPPGPVGILHFSQPGSANTRPFIPPRQPFLPGPGQPFLPTHAQPNLQGPLHPPLPPPHQPQPQPQQQQAQHQQQQHQPPHQPPPQHQPPHQPQHQPQHQPPHQPQQHQHHHHLSVPPPPLMPMSQPQFRPHMQTPQPQPNSSRMQCPQRQGLRHNTTSQNVTKRPIQQMQPTAPRNSNLRELPIAPSHVMEMSNSRCSSTPAAQVKPIISTSPPTRSVVGSRNTQGKTEVKVKPVSPVVQPKEEAKTEPEFPDEDEETRLYRLKIEEQKRLREEILKQKELRRQQQAGARKKELLERLAQQQQQQQQLYTPQLPVEQEERTSSPSPPNGNPLLPFPGAQVRQNVKNRLLVKNQDVAVSNVQPKTSSFVPSGANMQYQGQLKPLKHLRQPSLKVLQVKPADMEELPPSPQTARVASVQGRPQEVKPGVKRTVMQRANSGSGDGPHISSKVRVIKLSGGQGGETDGFFHPEGQPQRLPQPPEGRQQPARKVTLTKGTLPQPQHSPVAAHMHPAIPPGIKSIQGIHPAKKVIMYGRGRGVAGQMGRGRLMPNKQNLRVVECKPQPCVVSVEGLSSSTTDVQLKNLLMSVGPIQSLQMLPQQRKAIAKFKEPAHALAFQQKFHRHMIDLSHINVALIVE</sequence>
<evidence type="ECO:0000256" key="9">
    <source>
        <dbReference type="ARBA" id="ARBA00022843"/>
    </source>
</evidence>
<dbReference type="GO" id="GO:0061157">
    <property type="term" value="P:mRNA destabilization"/>
    <property type="evidence" value="ECO:0007669"/>
    <property type="project" value="Ensembl"/>
</dbReference>
<keyword evidence="5" id="KW-0963">Cytoplasm</keyword>
<feature type="region of interest" description="Disordered" evidence="19">
    <location>
        <begin position="195"/>
        <end position="218"/>
    </location>
</feature>
<evidence type="ECO:0000256" key="19">
    <source>
        <dbReference type="SAM" id="MobiDB-lite"/>
    </source>
</evidence>
<keyword evidence="8" id="KW-0509">mRNA transport</keyword>
<dbReference type="InParanoid" id="G3TFU8"/>
<feature type="compositionally biased region" description="Low complexity" evidence="19">
    <location>
        <begin position="578"/>
        <end position="590"/>
    </location>
</feature>
<feature type="compositionally biased region" description="Basic and acidic residues" evidence="19">
    <location>
        <begin position="286"/>
        <end position="303"/>
    </location>
</feature>
<keyword evidence="7" id="KW-0597">Phosphoprotein</keyword>